<organism evidence="3 4">
    <name type="scientific">Brachionus plicatilis</name>
    <name type="common">Marine rotifer</name>
    <name type="synonym">Brachionus muelleri</name>
    <dbReference type="NCBI Taxonomy" id="10195"/>
    <lineage>
        <taxon>Eukaryota</taxon>
        <taxon>Metazoa</taxon>
        <taxon>Spiralia</taxon>
        <taxon>Gnathifera</taxon>
        <taxon>Rotifera</taxon>
        <taxon>Eurotatoria</taxon>
        <taxon>Monogononta</taxon>
        <taxon>Pseudotrocha</taxon>
        <taxon>Ploima</taxon>
        <taxon>Brachionidae</taxon>
        <taxon>Brachionus</taxon>
    </lineage>
</organism>
<dbReference type="AlphaFoldDB" id="A0A3M7SQ77"/>
<accession>A0A3M7SQ77</accession>
<dbReference type="Proteomes" id="UP000276133">
    <property type="component" value="Unassembled WGS sequence"/>
</dbReference>
<dbReference type="EMBL" id="REGN01000963">
    <property type="protein sequence ID" value="RNA37889.1"/>
    <property type="molecule type" value="Genomic_DNA"/>
</dbReference>
<keyword evidence="2" id="KW-0732">Signal</keyword>
<evidence type="ECO:0000313" key="4">
    <source>
        <dbReference type="Proteomes" id="UP000276133"/>
    </source>
</evidence>
<feature type="chain" id="PRO_5018048910" evidence="2">
    <location>
        <begin position="25"/>
        <end position="71"/>
    </location>
</feature>
<sequence>MNRSTILFFTYLIILIGNIEKIKSNENSSQTGTESSSTSVEPTSFTVVTSETTESSTESSSTSVEPTSFTV</sequence>
<reference evidence="3 4" key="1">
    <citation type="journal article" date="2018" name="Sci. Rep.">
        <title>Genomic signatures of local adaptation to the degree of environmental predictability in rotifers.</title>
        <authorList>
            <person name="Franch-Gras L."/>
            <person name="Hahn C."/>
            <person name="Garcia-Roger E.M."/>
            <person name="Carmona M.J."/>
            <person name="Serra M."/>
            <person name="Gomez A."/>
        </authorList>
    </citation>
    <scope>NUCLEOTIDE SEQUENCE [LARGE SCALE GENOMIC DNA]</scope>
    <source>
        <strain evidence="3">HYR1</strain>
    </source>
</reference>
<evidence type="ECO:0000313" key="3">
    <source>
        <dbReference type="EMBL" id="RNA37889.1"/>
    </source>
</evidence>
<evidence type="ECO:0000256" key="1">
    <source>
        <dbReference type="SAM" id="MobiDB-lite"/>
    </source>
</evidence>
<keyword evidence="4" id="KW-1185">Reference proteome</keyword>
<proteinExistence type="predicted"/>
<feature type="signal peptide" evidence="2">
    <location>
        <begin position="1"/>
        <end position="24"/>
    </location>
</feature>
<feature type="non-terminal residue" evidence="3">
    <location>
        <position position="71"/>
    </location>
</feature>
<comment type="caution">
    <text evidence="3">The sequence shown here is derived from an EMBL/GenBank/DDBJ whole genome shotgun (WGS) entry which is preliminary data.</text>
</comment>
<name>A0A3M7SQ77_BRAPC</name>
<feature type="compositionally biased region" description="Low complexity" evidence="1">
    <location>
        <begin position="25"/>
        <end position="71"/>
    </location>
</feature>
<evidence type="ECO:0000256" key="2">
    <source>
        <dbReference type="SAM" id="SignalP"/>
    </source>
</evidence>
<gene>
    <name evidence="3" type="ORF">BpHYR1_036612</name>
</gene>
<protein>
    <submittedName>
        <fullName evidence="3">Uncharacterized protein</fullName>
    </submittedName>
</protein>
<feature type="region of interest" description="Disordered" evidence="1">
    <location>
        <begin position="23"/>
        <end position="71"/>
    </location>
</feature>